<dbReference type="EMBL" id="CP073041">
    <property type="protein sequence ID" value="UXE64145.1"/>
    <property type="molecule type" value="Genomic_DNA"/>
</dbReference>
<keyword evidence="1" id="KW-1277">Toxin-antitoxin system</keyword>
<name>A0A977L466_9CYAN</name>
<dbReference type="KEGG" id="wna:KA717_17485"/>
<proteinExistence type="predicted"/>
<evidence type="ECO:0000256" key="1">
    <source>
        <dbReference type="ARBA" id="ARBA00022649"/>
    </source>
</evidence>
<dbReference type="AlphaFoldDB" id="A0A977L466"/>
<accession>A0A977L466</accession>
<dbReference type="Proteomes" id="UP001065613">
    <property type="component" value="Chromosome"/>
</dbReference>
<evidence type="ECO:0000313" key="2">
    <source>
        <dbReference type="EMBL" id="UXE64145.1"/>
    </source>
</evidence>
<dbReference type="SUPFAM" id="SSF143011">
    <property type="entry name" value="RelE-like"/>
    <property type="match status" value="1"/>
</dbReference>
<reference evidence="2" key="1">
    <citation type="submission" date="2021-04" db="EMBL/GenBank/DDBJ databases">
        <title>Genome sequence of Woronichinia naegeliana from Washington state freshwater lake bloom.</title>
        <authorList>
            <person name="Dreher T.W."/>
        </authorList>
    </citation>
    <scope>NUCLEOTIDE SEQUENCE</scope>
    <source>
        <strain evidence="2">WA131</strain>
    </source>
</reference>
<dbReference type="NCBIfam" id="TIGR02385">
    <property type="entry name" value="RelE_StbE"/>
    <property type="match status" value="1"/>
</dbReference>
<gene>
    <name evidence="2" type="ORF">KA717_17485</name>
</gene>
<dbReference type="Gene3D" id="3.30.2310.20">
    <property type="entry name" value="RelE-like"/>
    <property type="match status" value="1"/>
</dbReference>
<dbReference type="InterPro" id="IPR007712">
    <property type="entry name" value="RelE/ParE_toxin"/>
</dbReference>
<organism evidence="2">
    <name type="scientific">Woronichinia naegeliana WA131</name>
    <dbReference type="NCBI Taxonomy" id="2824559"/>
    <lineage>
        <taxon>Bacteria</taxon>
        <taxon>Bacillati</taxon>
        <taxon>Cyanobacteriota</taxon>
        <taxon>Cyanophyceae</taxon>
        <taxon>Synechococcales</taxon>
        <taxon>Coelosphaeriaceae</taxon>
        <taxon>Woronichinia</taxon>
    </lineage>
</organism>
<protein>
    <submittedName>
        <fullName evidence="2">Type II toxin-antitoxin system mRNA interferase toxin, RelE/StbE family</fullName>
    </submittedName>
</protein>
<dbReference type="InterPro" id="IPR035093">
    <property type="entry name" value="RelE/ParE_toxin_dom_sf"/>
</dbReference>
<sequence length="94" mass="11086">MREIGWTPKSLRAFKRLVRKNPHLRSLVAKTLQKLTEDAFHPSLRTHKLMGELSDIWSCSIDYNYRILFRFIEDSENHSSSILLLNIGTHDEVY</sequence>